<dbReference type="EMBL" id="HAAD01003889">
    <property type="protein sequence ID" value="CDG70121.1"/>
    <property type="molecule type" value="mRNA"/>
</dbReference>
<evidence type="ECO:0000256" key="2">
    <source>
        <dbReference type="PROSITE-ProRule" id="PRU00176"/>
    </source>
</evidence>
<dbReference type="SMART" id="SM00360">
    <property type="entry name" value="RRM"/>
    <property type="match status" value="1"/>
</dbReference>
<dbReference type="PROSITE" id="PS50102">
    <property type="entry name" value="RRM"/>
    <property type="match status" value="1"/>
</dbReference>
<sequence>KVFRNFSQRHQSQIIKMGDAGKLYIGQLDYNADERDLEDLFGKYGTVVKVSIIKDRETQRPRGFAFVEFDSEEDAEAAIDGCNGQDVNGRQITVARAKARSGGGGGGGYSSGGSGGGGYRGSRGGRGGGGGGDRYGGGRSSYGGSGGRGGSRGGRGGYSSGGSSGGSYGGGRGGGRY</sequence>
<dbReference type="AlphaFoldDB" id="T2MDJ5"/>
<evidence type="ECO:0000313" key="5">
    <source>
        <dbReference type="EMBL" id="CDG70121.1"/>
    </source>
</evidence>
<reference evidence="5" key="1">
    <citation type="journal article" date="2013" name="Genome Biol. Evol.">
        <title>Punctuated emergences of genetic and phenotypic innovations in eumetazoan, bilaterian, euteleostome, and hominidae ancestors.</title>
        <authorList>
            <person name="Wenger Y."/>
            <person name="Galliot B."/>
        </authorList>
    </citation>
    <scope>NUCLEOTIDE SEQUENCE</scope>
    <source>
        <tissue evidence="5">Whole animals</tissue>
    </source>
</reference>
<feature type="non-terminal residue" evidence="5">
    <location>
        <position position="1"/>
    </location>
</feature>
<evidence type="ECO:0000256" key="3">
    <source>
        <dbReference type="SAM" id="MobiDB-lite"/>
    </source>
</evidence>
<evidence type="ECO:0000256" key="1">
    <source>
        <dbReference type="ARBA" id="ARBA00022884"/>
    </source>
</evidence>
<dbReference type="InterPro" id="IPR000504">
    <property type="entry name" value="RRM_dom"/>
</dbReference>
<gene>
    <name evidence="5" type="primary">CIRBP</name>
</gene>
<evidence type="ECO:0000259" key="4">
    <source>
        <dbReference type="PROSITE" id="PS50102"/>
    </source>
</evidence>
<protein>
    <submittedName>
        <fullName evidence="5">Cold-inducible RNA-binding protein</fullName>
    </submittedName>
</protein>
<accession>T2MDJ5</accession>
<dbReference type="SUPFAM" id="SSF54928">
    <property type="entry name" value="RNA-binding domain, RBD"/>
    <property type="match status" value="1"/>
</dbReference>
<feature type="region of interest" description="Disordered" evidence="3">
    <location>
        <begin position="97"/>
        <end position="177"/>
    </location>
</feature>
<name>T2MDJ5_HYDVU</name>
<dbReference type="GO" id="GO:0003723">
    <property type="term" value="F:RNA binding"/>
    <property type="evidence" value="ECO:0007669"/>
    <property type="project" value="UniProtKB-UniRule"/>
</dbReference>
<dbReference type="Gene3D" id="3.30.70.330">
    <property type="match status" value="1"/>
</dbReference>
<dbReference type="InterPro" id="IPR012677">
    <property type="entry name" value="Nucleotide-bd_a/b_plait_sf"/>
</dbReference>
<dbReference type="InterPro" id="IPR052462">
    <property type="entry name" value="SLIRP/GR-RBP-like"/>
</dbReference>
<keyword evidence="1 2" id="KW-0694">RNA-binding</keyword>
<feature type="domain" description="RRM" evidence="4">
    <location>
        <begin position="21"/>
        <end position="99"/>
    </location>
</feature>
<organism evidence="5">
    <name type="scientific">Hydra vulgaris</name>
    <name type="common">Hydra</name>
    <name type="synonym">Hydra attenuata</name>
    <dbReference type="NCBI Taxonomy" id="6087"/>
    <lineage>
        <taxon>Eukaryota</taxon>
        <taxon>Metazoa</taxon>
        <taxon>Cnidaria</taxon>
        <taxon>Hydrozoa</taxon>
        <taxon>Hydroidolina</taxon>
        <taxon>Anthoathecata</taxon>
        <taxon>Aplanulata</taxon>
        <taxon>Hydridae</taxon>
        <taxon>Hydra</taxon>
    </lineage>
</organism>
<proteinExistence type="evidence at transcript level"/>
<dbReference type="InterPro" id="IPR003954">
    <property type="entry name" value="RRM_euk-type"/>
</dbReference>
<dbReference type="InterPro" id="IPR035979">
    <property type="entry name" value="RBD_domain_sf"/>
</dbReference>
<feature type="compositionally biased region" description="Gly residues" evidence="3">
    <location>
        <begin position="101"/>
        <end position="177"/>
    </location>
</feature>
<dbReference type="PANTHER" id="PTHR48027">
    <property type="entry name" value="HETEROGENEOUS NUCLEAR RIBONUCLEOPROTEIN 87F-RELATED"/>
    <property type="match status" value="1"/>
</dbReference>
<dbReference type="SMART" id="SM00361">
    <property type="entry name" value="RRM_1"/>
    <property type="match status" value="1"/>
</dbReference>
<dbReference type="Pfam" id="PF00076">
    <property type="entry name" value="RRM_1"/>
    <property type="match status" value="1"/>
</dbReference>